<dbReference type="Proteomes" id="UP001611383">
    <property type="component" value="Chromosome"/>
</dbReference>
<evidence type="ECO:0000256" key="9">
    <source>
        <dbReference type="ARBA" id="ARBA00023065"/>
    </source>
</evidence>
<keyword evidence="2 11" id="KW-1003">Cell membrane</keyword>
<evidence type="ECO:0000313" key="13">
    <source>
        <dbReference type="EMBL" id="WNG42996.1"/>
    </source>
</evidence>
<keyword evidence="1 11" id="KW-0813">Transport</keyword>
<feature type="compositionally biased region" description="Basic and acidic residues" evidence="12">
    <location>
        <begin position="94"/>
        <end position="110"/>
    </location>
</feature>
<evidence type="ECO:0000256" key="6">
    <source>
        <dbReference type="ARBA" id="ARBA00022840"/>
    </source>
</evidence>
<feature type="compositionally biased region" description="Polar residues" evidence="12">
    <location>
        <begin position="81"/>
        <end position="93"/>
    </location>
</feature>
<dbReference type="Pfam" id="PF02669">
    <property type="entry name" value="KdpC"/>
    <property type="match status" value="1"/>
</dbReference>
<evidence type="ECO:0000256" key="11">
    <source>
        <dbReference type="HAMAP-Rule" id="MF_00276"/>
    </source>
</evidence>
<dbReference type="NCBIfam" id="NF001454">
    <property type="entry name" value="PRK00315.1"/>
    <property type="match status" value="1"/>
</dbReference>
<keyword evidence="4 11" id="KW-0812">Transmembrane</keyword>
<name>A0ABY9WPT9_9BACT</name>
<keyword evidence="3 11" id="KW-0633">Potassium transport</keyword>
<comment type="subunit">
    <text evidence="11">The system is composed of three essential subunits: KdpA, KdpB and KdpC.</text>
</comment>
<proteinExistence type="inferred from homology"/>
<dbReference type="NCBIfam" id="TIGR00681">
    <property type="entry name" value="kdpC"/>
    <property type="match status" value="1"/>
</dbReference>
<keyword evidence="8 11" id="KW-1133">Transmembrane helix</keyword>
<keyword evidence="10 11" id="KW-0472">Membrane</keyword>
<organism evidence="13 14">
    <name type="scientific">Archangium minus</name>
    <dbReference type="NCBI Taxonomy" id="83450"/>
    <lineage>
        <taxon>Bacteria</taxon>
        <taxon>Pseudomonadati</taxon>
        <taxon>Myxococcota</taxon>
        <taxon>Myxococcia</taxon>
        <taxon>Myxococcales</taxon>
        <taxon>Cystobacterineae</taxon>
        <taxon>Archangiaceae</taxon>
        <taxon>Archangium</taxon>
    </lineage>
</organism>
<comment type="similarity">
    <text evidence="11">Belongs to the KdpC family.</text>
</comment>
<evidence type="ECO:0000256" key="2">
    <source>
        <dbReference type="ARBA" id="ARBA00022475"/>
    </source>
</evidence>
<evidence type="ECO:0000256" key="4">
    <source>
        <dbReference type="ARBA" id="ARBA00022692"/>
    </source>
</evidence>
<evidence type="ECO:0000313" key="14">
    <source>
        <dbReference type="Proteomes" id="UP001611383"/>
    </source>
</evidence>
<reference evidence="13 14" key="1">
    <citation type="submission" date="2019-08" db="EMBL/GenBank/DDBJ databases">
        <title>Archangium and Cystobacter genomes.</title>
        <authorList>
            <person name="Chen I.-C.K."/>
            <person name="Wielgoss S."/>
        </authorList>
    </citation>
    <scope>NUCLEOTIDE SEQUENCE [LARGE SCALE GENOMIC DNA]</scope>
    <source>
        <strain evidence="13 14">Cbm 6</strain>
    </source>
</reference>
<comment type="function">
    <text evidence="11">Part of the high-affinity ATP-driven potassium transport (or Kdp) system, which catalyzes the hydrolysis of ATP coupled with the electrogenic transport of potassium into the cytoplasm. This subunit acts as a catalytic chaperone that increases the ATP-binding affinity of the ATP-hydrolyzing subunit KdpB by the formation of a transient KdpB/KdpC/ATP ternary complex.</text>
</comment>
<evidence type="ECO:0000256" key="1">
    <source>
        <dbReference type="ARBA" id="ARBA00022448"/>
    </source>
</evidence>
<evidence type="ECO:0000256" key="3">
    <source>
        <dbReference type="ARBA" id="ARBA00022538"/>
    </source>
</evidence>
<dbReference type="EMBL" id="CP043494">
    <property type="protein sequence ID" value="WNG42996.1"/>
    <property type="molecule type" value="Genomic_DNA"/>
</dbReference>
<dbReference type="PANTHER" id="PTHR30042">
    <property type="entry name" value="POTASSIUM-TRANSPORTING ATPASE C CHAIN"/>
    <property type="match status" value="1"/>
</dbReference>
<dbReference type="PANTHER" id="PTHR30042:SF2">
    <property type="entry name" value="POTASSIUM-TRANSPORTING ATPASE KDPC SUBUNIT"/>
    <property type="match status" value="1"/>
</dbReference>
<keyword evidence="7 11" id="KW-0630">Potassium</keyword>
<accession>A0ABY9WPT9</accession>
<sequence length="204" mass="21475">MVSTLVTALRACLVTLVLTGVLYPLTVTGLSQVLFPDEANGSLVSREKGQVVGSALISQGFSRAGYFQPRPSAAGNGHDATASSGSNLGPTSQKLRERAVSDAERLRQENPDASGPVPAELVTASGSGLDPHLSPEAVRWQVPRVARARHVDSQRILAVVEANTEGRTFGILGEPRVNVLLLNLALDRQFGEASHPVHTMSGGH</sequence>
<keyword evidence="14" id="KW-1185">Reference proteome</keyword>
<gene>
    <name evidence="11 13" type="primary">kdpC</name>
    <name evidence="13" type="ORF">F0U60_01965</name>
</gene>
<keyword evidence="9 11" id="KW-0406">Ion transport</keyword>
<protein>
    <recommendedName>
        <fullName evidence="11">Potassium-transporting ATPase KdpC subunit</fullName>
    </recommendedName>
    <alternativeName>
        <fullName evidence="11">ATP phosphohydrolase [potassium-transporting] C chain</fullName>
    </alternativeName>
    <alternativeName>
        <fullName evidence="11">Potassium-binding and translocating subunit C</fullName>
    </alternativeName>
    <alternativeName>
        <fullName evidence="11">Potassium-translocating ATPase C chain</fullName>
    </alternativeName>
</protein>
<dbReference type="RefSeq" id="WP_395813316.1">
    <property type="nucleotide sequence ID" value="NZ_CP043494.1"/>
</dbReference>
<feature type="region of interest" description="Disordered" evidence="12">
    <location>
        <begin position="68"/>
        <end position="130"/>
    </location>
</feature>
<evidence type="ECO:0000256" key="8">
    <source>
        <dbReference type="ARBA" id="ARBA00022989"/>
    </source>
</evidence>
<keyword evidence="6 11" id="KW-0067">ATP-binding</keyword>
<evidence type="ECO:0000256" key="5">
    <source>
        <dbReference type="ARBA" id="ARBA00022741"/>
    </source>
</evidence>
<evidence type="ECO:0000256" key="10">
    <source>
        <dbReference type="ARBA" id="ARBA00023136"/>
    </source>
</evidence>
<evidence type="ECO:0000256" key="12">
    <source>
        <dbReference type="SAM" id="MobiDB-lite"/>
    </source>
</evidence>
<dbReference type="PIRSF" id="PIRSF001296">
    <property type="entry name" value="K_ATPase_KdpC"/>
    <property type="match status" value="1"/>
</dbReference>
<keyword evidence="5 11" id="KW-0547">Nucleotide-binding</keyword>
<evidence type="ECO:0000256" key="7">
    <source>
        <dbReference type="ARBA" id="ARBA00022958"/>
    </source>
</evidence>
<dbReference type="InterPro" id="IPR003820">
    <property type="entry name" value="KdpC"/>
</dbReference>
<dbReference type="HAMAP" id="MF_00276">
    <property type="entry name" value="KdpC"/>
    <property type="match status" value="1"/>
</dbReference>
<comment type="subcellular location">
    <subcellularLocation>
        <location evidence="11">Cell membrane</location>
        <topology evidence="11">Single-pass membrane protein</topology>
    </subcellularLocation>
</comment>